<evidence type="ECO:0000313" key="1">
    <source>
        <dbReference type="EMBL" id="RBM06790.1"/>
    </source>
</evidence>
<organism evidence="1 2">
    <name type="scientific">Novacetimonas cocois</name>
    <dbReference type="NCBI Taxonomy" id="1747507"/>
    <lineage>
        <taxon>Bacteria</taxon>
        <taxon>Pseudomonadati</taxon>
        <taxon>Pseudomonadota</taxon>
        <taxon>Alphaproteobacteria</taxon>
        <taxon>Acetobacterales</taxon>
        <taxon>Acetobacteraceae</taxon>
        <taxon>Novacetimonas</taxon>
    </lineage>
</organism>
<comment type="caution">
    <text evidence="1">The sequence shown here is derived from an EMBL/GenBank/DDBJ whole genome shotgun (WGS) entry which is preliminary data.</text>
</comment>
<protein>
    <submittedName>
        <fullName evidence="1">Uncharacterized protein</fullName>
    </submittedName>
</protein>
<gene>
    <name evidence="1" type="ORF">NJLHNGOC_09140</name>
</gene>
<accession>A0A365YV14</accession>
<dbReference type="Proteomes" id="UP000252680">
    <property type="component" value="Unassembled WGS sequence"/>
</dbReference>
<sequence length="71" mass="7839">MDMSHAAVGMWGCGDEMPRAGIMRKFLVKIFSKSFEGRRLFEKRRHPKTSIPLIALSGPGRPVSCSFTVAG</sequence>
<dbReference type="EMBL" id="QEXL01000010">
    <property type="protein sequence ID" value="RBM06790.1"/>
    <property type="molecule type" value="Genomic_DNA"/>
</dbReference>
<dbReference type="AlphaFoldDB" id="A0A365YV14"/>
<evidence type="ECO:0000313" key="2">
    <source>
        <dbReference type="Proteomes" id="UP000252680"/>
    </source>
</evidence>
<keyword evidence="2" id="KW-1185">Reference proteome</keyword>
<reference evidence="1 2" key="1">
    <citation type="submission" date="2018-05" db="EMBL/GenBank/DDBJ databases">
        <title>Komagataeibacter cocois sp. nov., for a novel cellulose- producing strain isolated from coconut milk.</title>
        <authorList>
            <person name="Liu L."/>
            <person name="Wang Y."/>
            <person name="Liu S."/>
            <person name="Bi J."/>
            <person name="Chen H."/>
            <person name="Deng J."/>
            <person name="Zhang C."/>
            <person name="Hu Q."/>
            <person name="Li C."/>
        </authorList>
    </citation>
    <scope>NUCLEOTIDE SEQUENCE [LARGE SCALE GENOMIC DNA]</scope>
    <source>
        <strain evidence="1 2">WE7</strain>
    </source>
</reference>
<proteinExistence type="predicted"/>
<dbReference type="OrthoDB" id="7285033at2"/>
<name>A0A365YV14_9PROT</name>